<comment type="PTM">
    <text evidence="6">Binds 1 heme c group covalently per subunit.</text>
</comment>
<keyword evidence="7" id="KW-0732">Signal</keyword>
<feature type="domain" description="Cytochrome c" evidence="8">
    <location>
        <begin position="63"/>
        <end position="146"/>
    </location>
</feature>
<dbReference type="PROSITE" id="PS51007">
    <property type="entry name" value="CYTC"/>
    <property type="match status" value="1"/>
</dbReference>
<evidence type="ECO:0000256" key="3">
    <source>
        <dbReference type="ARBA" id="ARBA00022723"/>
    </source>
</evidence>
<keyword evidence="5 6" id="KW-0408">Iron</keyword>
<evidence type="ECO:0000259" key="8">
    <source>
        <dbReference type="PROSITE" id="PS51007"/>
    </source>
</evidence>
<dbReference type="SUPFAM" id="SSF46626">
    <property type="entry name" value="Cytochrome c"/>
    <property type="match status" value="1"/>
</dbReference>
<name>A0A934UPL3_9SPHI</name>
<gene>
    <name evidence="9" type="ORF">I5M19_16895</name>
</gene>
<feature type="signal peptide" evidence="7">
    <location>
        <begin position="1"/>
        <end position="26"/>
    </location>
</feature>
<dbReference type="InterPro" id="IPR009056">
    <property type="entry name" value="Cyt_c-like_dom"/>
</dbReference>
<protein>
    <submittedName>
        <fullName evidence="9">C-type cytochrome</fullName>
    </submittedName>
</protein>
<evidence type="ECO:0000313" key="10">
    <source>
        <dbReference type="Proteomes" id="UP000613193"/>
    </source>
</evidence>
<evidence type="ECO:0000256" key="2">
    <source>
        <dbReference type="ARBA" id="ARBA00022617"/>
    </source>
</evidence>
<dbReference type="AlphaFoldDB" id="A0A934UPL3"/>
<dbReference type="Gene3D" id="1.10.760.10">
    <property type="entry name" value="Cytochrome c-like domain"/>
    <property type="match status" value="1"/>
</dbReference>
<evidence type="ECO:0000256" key="5">
    <source>
        <dbReference type="ARBA" id="ARBA00023004"/>
    </source>
</evidence>
<dbReference type="InterPro" id="IPR036909">
    <property type="entry name" value="Cyt_c-like_dom_sf"/>
</dbReference>
<evidence type="ECO:0000256" key="1">
    <source>
        <dbReference type="ARBA" id="ARBA00022448"/>
    </source>
</evidence>
<organism evidence="9 10">
    <name type="scientific">Mucilaginibacter segetis</name>
    <dbReference type="NCBI Taxonomy" id="2793071"/>
    <lineage>
        <taxon>Bacteria</taxon>
        <taxon>Pseudomonadati</taxon>
        <taxon>Bacteroidota</taxon>
        <taxon>Sphingobacteriia</taxon>
        <taxon>Sphingobacteriales</taxon>
        <taxon>Sphingobacteriaceae</taxon>
        <taxon>Mucilaginibacter</taxon>
    </lineage>
</organism>
<accession>A0A934UPL3</accession>
<evidence type="ECO:0000256" key="4">
    <source>
        <dbReference type="ARBA" id="ARBA00022982"/>
    </source>
</evidence>
<keyword evidence="3 6" id="KW-0479">Metal-binding</keyword>
<dbReference type="GO" id="GO:0020037">
    <property type="term" value="F:heme binding"/>
    <property type="evidence" value="ECO:0007669"/>
    <property type="project" value="InterPro"/>
</dbReference>
<evidence type="ECO:0000313" key="9">
    <source>
        <dbReference type="EMBL" id="MBK0381006.1"/>
    </source>
</evidence>
<feature type="binding site" description="covalent" evidence="6">
    <location>
        <position position="77"/>
    </location>
    <ligand>
        <name>heme c</name>
        <dbReference type="ChEBI" id="CHEBI:61717"/>
    </ligand>
</feature>
<evidence type="ECO:0000256" key="6">
    <source>
        <dbReference type="PIRSR" id="PIRSR602324-1"/>
    </source>
</evidence>
<comment type="caution">
    <text evidence="9">The sequence shown here is derived from an EMBL/GenBank/DDBJ whole genome shotgun (WGS) entry which is preliminary data.</text>
</comment>
<feature type="chain" id="PRO_5037412899" evidence="7">
    <location>
        <begin position="27"/>
        <end position="146"/>
    </location>
</feature>
<keyword evidence="1" id="KW-0813">Transport</keyword>
<dbReference type="Proteomes" id="UP000613193">
    <property type="component" value="Unassembled WGS sequence"/>
</dbReference>
<keyword evidence="2 6" id="KW-0349">Heme</keyword>
<proteinExistence type="predicted"/>
<dbReference type="EMBL" id="JAEHFW010000003">
    <property type="protein sequence ID" value="MBK0381006.1"/>
    <property type="molecule type" value="Genomic_DNA"/>
</dbReference>
<keyword evidence="10" id="KW-1185">Reference proteome</keyword>
<sequence length="146" mass="15193">MKKIFVVLGVCLVIAACGGNSNTSEAVNSDSAYASNQTATAQQSSAANDTAATKIGINDNSGTPESKGAQLMANNDCNTCHKPYDKVIGPAFVEIAKKYSSSDEETLAKKVIAGGSGNWGNIAMTPHPSLSMDDAKEMVKYILSVK</sequence>
<keyword evidence="4" id="KW-0249">Electron transport</keyword>
<dbReference type="Pfam" id="PF00034">
    <property type="entry name" value="Cytochrom_C"/>
    <property type="match status" value="1"/>
</dbReference>
<dbReference type="RefSeq" id="WP_200067534.1">
    <property type="nucleotide sequence ID" value="NZ_JAEHFW010000003.1"/>
</dbReference>
<dbReference type="GO" id="GO:0005506">
    <property type="term" value="F:iron ion binding"/>
    <property type="evidence" value="ECO:0007669"/>
    <property type="project" value="InterPro"/>
</dbReference>
<reference evidence="9" key="1">
    <citation type="submission" date="2020-12" db="EMBL/GenBank/DDBJ databases">
        <title>Bacterial novel species Mucilaginibacter sp. SD-g isolated from soil.</title>
        <authorList>
            <person name="Jung H.-Y."/>
        </authorList>
    </citation>
    <scope>NUCLEOTIDE SEQUENCE</scope>
    <source>
        <strain evidence="9">SD-g</strain>
    </source>
</reference>
<feature type="binding site" description="covalent" evidence="6">
    <location>
        <position position="81"/>
    </location>
    <ligand>
        <name>heme c</name>
        <dbReference type="ChEBI" id="CHEBI:61717"/>
    </ligand>
</feature>
<feature type="binding site" description="covalent" evidence="6">
    <location>
        <position position="124"/>
    </location>
    <ligand>
        <name>heme c</name>
        <dbReference type="ChEBI" id="CHEBI:61717"/>
    </ligand>
</feature>
<dbReference type="InterPro" id="IPR002324">
    <property type="entry name" value="Cyt_c_ID"/>
</dbReference>
<dbReference type="PRINTS" id="PR00606">
    <property type="entry name" value="CYTCHROMECID"/>
</dbReference>
<dbReference type="PROSITE" id="PS51257">
    <property type="entry name" value="PROKAR_LIPOPROTEIN"/>
    <property type="match status" value="1"/>
</dbReference>
<dbReference type="GO" id="GO:0009055">
    <property type="term" value="F:electron transfer activity"/>
    <property type="evidence" value="ECO:0007669"/>
    <property type="project" value="InterPro"/>
</dbReference>
<evidence type="ECO:0000256" key="7">
    <source>
        <dbReference type="SAM" id="SignalP"/>
    </source>
</evidence>